<organism evidence="4 5">
    <name type="scientific">Daejeonella lutea</name>
    <dbReference type="NCBI Taxonomy" id="572036"/>
    <lineage>
        <taxon>Bacteria</taxon>
        <taxon>Pseudomonadati</taxon>
        <taxon>Bacteroidota</taxon>
        <taxon>Sphingobacteriia</taxon>
        <taxon>Sphingobacteriales</taxon>
        <taxon>Sphingobacteriaceae</taxon>
        <taxon>Daejeonella</taxon>
    </lineage>
</organism>
<evidence type="ECO:0000256" key="2">
    <source>
        <dbReference type="SAM" id="SignalP"/>
    </source>
</evidence>
<dbReference type="OrthoDB" id="945117at2"/>
<gene>
    <name evidence="4" type="ORF">SAMN05661099_3301</name>
</gene>
<dbReference type="Proteomes" id="UP000189981">
    <property type="component" value="Unassembled WGS sequence"/>
</dbReference>
<dbReference type="Gene3D" id="2.40.160.20">
    <property type="match status" value="1"/>
</dbReference>
<keyword evidence="5" id="KW-1185">Reference proteome</keyword>
<evidence type="ECO:0000313" key="4">
    <source>
        <dbReference type="EMBL" id="SKB89028.1"/>
    </source>
</evidence>
<feature type="signal peptide" evidence="2">
    <location>
        <begin position="1"/>
        <end position="20"/>
    </location>
</feature>
<dbReference type="AlphaFoldDB" id="A0A1T5EYR9"/>
<dbReference type="SUPFAM" id="SSF56925">
    <property type="entry name" value="OMPA-like"/>
    <property type="match status" value="1"/>
</dbReference>
<dbReference type="STRING" id="572036.SAMN05661099_3301"/>
<proteinExistence type="predicted"/>
<dbReference type="InterPro" id="IPR027385">
    <property type="entry name" value="Beta-barrel_OMP"/>
</dbReference>
<accession>A0A1T5EYR9</accession>
<name>A0A1T5EYR9_9SPHI</name>
<protein>
    <submittedName>
        <fullName evidence="4">Opacity protein</fullName>
    </submittedName>
</protein>
<evidence type="ECO:0000313" key="5">
    <source>
        <dbReference type="Proteomes" id="UP000189981"/>
    </source>
</evidence>
<sequence length="205" mass="21551">MKKLILSLTAVVAIALSANAQTEKGKWILGGTASYDSQKSDADGAKASETLSLVPNLGYFVSDNFALGTGVGYNYSKVGTASPSGYNEAFVVSPFGRYYVGLSDQFKFFGQAAVPLAFGTVKATDANGEAGAKVGSSTAVGVALSPGFAYFPTKKIGIEFAFRGISYNNYRVEDSAGNEVKGAGYDRFSIGTNFFTPQIGVQFHF</sequence>
<dbReference type="InterPro" id="IPR011250">
    <property type="entry name" value="OMP/PagP_B-barrel"/>
</dbReference>
<evidence type="ECO:0000259" key="3">
    <source>
        <dbReference type="Pfam" id="PF13505"/>
    </source>
</evidence>
<dbReference type="RefSeq" id="WP_079703804.1">
    <property type="nucleotide sequence ID" value="NZ_FUYR01000005.1"/>
</dbReference>
<dbReference type="EMBL" id="FUYR01000005">
    <property type="protein sequence ID" value="SKB89028.1"/>
    <property type="molecule type" value="Genomic_DNA"/>
</dbReference>
<evidence type="ECO:0000256" key="1">
    <source>
        <dbReference type="ARBA" id="ARBA00022729"/>
    </source>
</evidence>
<feature type="domain" description="Outer membrane protein beta-barrel" evidence="3">
    <location>
        <begin position="7"/>
        <end position="172"/>
    </location>
</feature>
<feature type="chain" id="PRO_5013160157" evidence="2">
    <location>
        <begin position="21"/>
        <end position="205"/>
    </location>
</feature>
<dbReference type="Pfam" id="PF13505">
    <property type="entry name" value="OMP_b-brl"/>
    <property type="match status" value="1"/>
</dbReference>
<keyword evidence="1 2" id="KW-0732">Signal</keyword>
<reference evidence="5" key="1">
    <citation type="submission" date="2017-02" db="EMBL/GenBank/DDBJ databases">
        <authorList>
            <person name="Varghese N."/>
            <person name="Submissions S."/>
        </authorList>
    </citation>
    <scope>NUCLEOTIDE SEQUENCE [LARGE SCALE GENOMIC DNA]</scope>
    <source>
        <strain evidence="5">DSM 22385</strain>
    </source>
</reference>